<sequence length="101" mass="10943">MRRSVKLDGQIAMLVLQLPRQRLQLSAQTHAVVQAVRSKLSSPAALAVATAGGVLIGWGLYRQDSPTSVSNATDNPKLSVAAWLRRGLWAGFMAYLVRKTV</sequence>
<protein>
    <submittedName>
        <fullName evidence="1">Uncharacterized protein</fullName>
    </submittedName>
</protein>
<name>A0A939DR77_9ALTE</name>
<comment type="caution">
    <text evidence="1">The sequence shown here is derived from an EMBL/GenBank/DDBJ whole genome shotgun (WGS) entry which is preliminary data.</text>
</comment>
<organism evidence="1 2">
    <name type="scientific">Bowmanella dokdonensis</name>
    <dbReference type="NCBI Taxonomy" id="751969"/>
    <lineage>
        <taxon>Bacteria</taxon>
        <taxon>Pseudomonadati</taxon>
        <taxon>Pseudomonadota</taxon>
        <taxon>Gammaproteobacteria</taxon>
        <taxon>Alteromonadales</taxon>
        <taxon>Alteromonadaceae</taxon>
        <taxon>Bowmanella</taxon>
    </lineage>
</organism>
<dbReference type="EMBL" id="JAFKCV010000008">
    <property type="protein sequence ID" value="MBN7826406.1"/>
    <property type="molecule type" value="Genomic_DNA"/>
</dbReference>
<dbReference type="AlphaFoldDB" id="A0A939DR77"/>
<evidence type="ECO:0000313" key="2">
    <source>
        <dbReference type="Proteomes" id="UP000664654"/>
    </source>
</evidence>
<dbReference type="Proteomes" id="UP000664654">
    <property type="component" value="Unassembled WGS sequence"/>
</dbReference>
<keyword evidence="2" id="KW-1185">Reference proteome</keyword>
<dbReference type="RefSeq" id="WP_206574520.1">
    <property type="nucleotide sequence ID" value="NZ_JAFKCV010000008.1"/>
</dbReference>
<reference evidence="1" key="1">
    <citation type="submission" date="2021-03" db="EMBL/GenBank/DDBJ databases">
        <title>novel species isolated from a fishpond in China.</title>
        <authorList>
            <person name="Lu H."/>
            <person name="Cai Z."/>
        </authorList>
    </citation>
    <scope>NUCLEOTIDE SEQUENCE</scope>
    <source>
        <strain evidence="1">JCM 30855</strain>
    </source>
</reference>
<evidence type="ECO:0000313" key="1">
    <source>
        <dbReference type="EMBL" id="MBN7826406.1"/>
    </source>
</evidence>
<accession>A0A939DR77</accession>
<proteinExistence type="predicted"/>
<gene>
    <name evidence="1" type="ORF">J0A66_14320</name>
</gene>